<gene>
    <name evidence="1" type="ORF">UFOVP327_21</name>
</gene>
<proteinExistence type="predicted"/>
<sequence length="59" mass="6632">MKYGTPKMIRGGSNSTILRNVAILQERYPTQSIKQDMAISLNVAGLTRSQRNQQPKRGK</sequence>
<reference evidence="1" key="1">
    <citation type="submission" date="2020-04" db="EMBL/GenBank/DDBJ databases">
        <authorList>
            <person name="Chiriac C."/>
            <person name="Salcher M."/>
            <person name="Ghai R."/>
            <person name="Kavagutti S V."/>
        </authorList>
    </citation>
    <scope>NUCLEOTIDE SEQUENCE</scope>
</reference>
<organism evidence="1">
    <name type="scientific">uncultured Caudovirales phage</name>
    <dbReference type="NCBI Taxonomy" id="2100421"/>
    <lineage>
        <taxon>Viruses</taxon>
        <taxon>Duplodnaviria</taxon>
        <taxon>Heunggongvirae</taxon>
        <taxon>Uroviricota</taxon>
        <taxon>Caudoviricetes</taxon>
        <taxon>Peduoviridae</taxon>
        <taxon>Maltschvirus</taxon>
        <taxon>Maltschvirus maltsch</taxon>
    </lineage>
</organism>
<dbReference type="EMBL" id="LR796331">
    <property type="protein sequence ID" value="CAB4137388.1"/>
    <property type="molecule type" value="Genomic_DNA"/>
</dbReference>
<protein>
    <submittedName>
        <fullName evidence="1">Uncharacterized protein</fullName>
    </submittedName>
</protein>
<accession>A0A6J5LSI6</accession>
<evidence type="ECO:0000313" key="1">
    <source>
        <dbReference type="EMBL" id="CAB4137388.1"/>
    </source>
</evidence>
<name>A0A6J5LSI6_9CAUD</name>